<proteinExistence type="predicted"/>
<reference evidence="1" key="1">
    <citation type="submission" date="2022-11" db="EMBL/GenBank/DDBJ databases">
        <authorList>
            <person name="Hyden B.L."/>
            <person name="Feng K."/>
            <person name="Yates T."/>
            <person name="Jawdy S."/>
            <person name="Smart L.B."/>
            <person name="Muchero W."/>
        </authorList>
    </citation>
    <scope>NUCLEOTIDE SEQUENCE</scope>
    <source>
        <tissue evidence="1">Shoot tip</tissue>
    </source>
</reference>
<keyword evidence="2" id="KW-1185">Reference proteome</keyword>
<dbReference type="Proteomes" id="UP001151529">
    <property type="component" value="Chromosome 13"/>
</dbReference>
<evidence type="ECO:0000313" key="1">
    <source>
        <dbReference type="EMBL" id="KAJ6694034.1"/>
    </source>
</evidence>
<comment type="caution">
    <text evidence="1">The sequence shown here is derived from an EMBL/GenBank/DDBJ whole genome shotgun (WGS) entry which is preliminary data.</text>
</comment>
<reference evidence="1" key="2">
    <citation type="journal article" date="2023" name="Int. J. Mol. Sci.">
        <title>De Novo Assembly and Annotation of 11 Diverse Shrub Willow (Salix) Genomes Reveals Novel Gene Organization in Sex-Linked Regions.</title>
        <authorList>
            <person name="Hyden B."/>
            <person name="Feng K."/>
            <person name="Yates T.B."/>
            <person name="Jawdy S."/>
            <person name="Cereghino C."/>
            <person name="Smart L.B."/>
            <person name="Muchero W."/>
        </authorList>
    </citation>
    <scope>NUCLEOTIDE SEQUENCE [LARGE SCALE GENOMIC DNA]</scope>
    <source>
        <tissue evidence="1">Shoot tip</tissue>
    </source>
</reference>
<organism evidence="1 2">
    <name type="scientific">Salix viminalis</name>
    <name type="common">Common osier</name>
    <name type="synonym">Basket willow</name>
    <dbReference type="NCBI Taxonomy" id="40686"/>
    <lineage>
        <taxon>Eukaryota</taxon>
        <taxon>Viridiplantae</taxon>
        <taxon>Streptophyta</taxon>
        <taxon>Embryophyta</taxon>
        <taxon>Tracheophyta</taxon>
        <taxon>Spermatophyta</taxon>
        <taxon>Magnoliopsida</taxon>
        <taxon>eudicotyledons</taxon>
        <taxon>Gunneridae</taxon>
        <taxon>Pentapetalae</taxon>
        <taxon>rosids</taxon>
        <taxon>fabids</taxon>
        <taxon>Malpighiales</taxon>
        <taxon>Salicaceae</taxon>
        <taxon>Saliceae</taxon>
        <taxon>Salix</taxon>
    </lineage>
</organism>
<gene>
    <name evidence="1" type="ORF">OIU85_004790</name>
</gene>
<sequence length="86" mass="9415">MSVIAPEEKLSATPSHAGRTNLVWVQANSHGMARRCPIPVELSLLVGRFRMLRKPISACGVSSLMKVGKKLWVFVYCAPVTMAADF</sequence>
<accession>A0A9Q0PU10</accession>
<evidence type="ECO:0000313" key="2">
    <source>
        <dbReference type="Proteomes" id="UP001151529"/>
    </source>
</evidence>
<protein>
    <submittedName>
        <fullName evidence="1">Uncharacterized protein</fullName>
    </submittedName>
</protein>
<dbReference type="AlphaFoldDB" id="A0A9Q0PU10"/>
<dbReference type="EMBL" id="JAPFFL010000011">
    <property type="protein sequence ID" value="KAJ6694034.1"/>
    <property type="molecule type" value="Genomic_DNA"/>
</dbReference>
<name>A0A9Q0PU10_SALVM</name>